<evidence type="ECO:0000313" key="1">
    <source>
        <dbReference type="EMBL" id="KII73970.1"/>
    </source>
</evidence>
<protein>
    <submittedName>
        <fullName evidence="1">Uncharacterized protein</fullName>
    </submittedName>
</protein>
<gene>
    <name evidence="1" type="ORF">RF11_14373</name>
</gene>
<evidence type="ECO:0000313" key="2">
    <source>
        <dbReference type="Proteomes" id="UP000031668"/>
    </source>
</evidence>
<proteinExistence type="predicted"/>
<dbReference type="AlphaFoldDB" id="A0A0C2NCD9"/>
<keyword evidence="2" id="KW-1185">Reference proteome</keyword>
<reference evidence="1 2" key="1">
    <citation type="journal article" date="2014" name="Genome Biol. Evol.">
        <title>The genome of the myxosporean Thelohanellus kitauei shows adaptations to nutrient acquisition within its fish host.</title>
        <authorList>
            <person name="Yang Y."/>
            <person name="Xiong J."/>
            <person name="Zhou Z."/>
            <person name="Huo F."/>
            <person name="Miao W."/>
            <person name="Ran C."/>
            <person name="Liu Y."/>
            <person name="Zhang J."/>
            <person name="Feng J."/>
            <person name="Wang M."/>
            <person name="Wang M."/>
            <person name="Wang L."/>
            <person name="Yao B."/>
        </authorList>
    </citation>
    <scope>NUCLEOTIDE SEQUENCE [LARGE SCALE GENOMIC DNA]</scope>
    <source>
        <strain evidence="1">Wuqing</strain>
    </source>
</reference>
<dbReference type="Proteomes" id="UP000031668">
    <property type="component" value="Unassembled WGS sequence"/>
</dbReference>
<dbReference type="EMBL" id="JWZT01000581">
    <property type="protein sequence ID" value="KII73970.1"/>
    <property type="molecule type" value="Genomic_DNA"/>
</dbReference>
<accession>A0A0C2NCD9</accession>
<comment type="caution">
    <text evidence="1">The sequence shown here is derived from an EMBL/GenBank/DDBJ whole genome shotgun (WGS) entry which is preliminary data.</text>
</comment>
<sequence>MLIRSAKLRSGARNVIASGCRAHATNWWCGGASKPTLIFLVPRRCPLDCKCPRKSMRARKCPEEKQTMKNRRGATCQEGLEGALKGSLFLIRTLLSACRPLLSLCGRVT</sequence>
<name>A0A0C2NCD9_THEKT</name>
<organism evidence="1 2">
    <name type="scientific">Thelohanellus kitauei</name>
    <name type="common">Myxosporean</name>
    <dbReference type="NCBI Taxonomy" id="669202"/>
    <lineage>
        <taxon>Eukaryota</taxon>
        <taxon>Metazoa</taxon>
        <taxon>Cnidaria</taxon>
        <taxon>Myxozoa</taxon>
        <taxon>Myxosporea</taxon>
        <taxon>Bivalvulida</taxon>
        <taxon>Platysporina</taxon>
        <taxon>Myxobolidae</taxon>
        <taxon>Thelohanellus</taxon>
    </lineage>
</organism>